<dbReference type="EMBL" id="KZ107847">
    <property type="protein sequence ID" value="OSS48108.1"/>
    <property type="molecule type" value="Genomic_DNA"/>
</dbReference>
<dbReference type="Proteomes" id="UP000193240">
    <property type="component" value="Unassembled WGS sequence"/>
</dbReference>
<reference evidence="2 3" key="1">
    <citation type="journal article" date="2017" name="Genome Announc.">
        <title>Genome sequence of the saprophytic ascomycete Epicoccum nigrum ICMP 19927 strain isolated from New Zealand.</title>
        <authorList>
            <person name="Fokin M."/>
            <person name="Fleetwood D."/>
            <person name="Weir B.S."/>
            <person name="Villas-Boas S.G."/>
        </authorList>
    </citation>
    <scope>NUCLEOTIDE SEQUENCE [LARGE SCALE GENOMIC DNA]</scope>
    <source>
        <strain evidence="2 3">ICMP 19927</strain>
    </source>
</reference>
<evidence type="ECO:0000313" key="3">
    <source>
        <dbReference type="Proteomes" id="UP000193240"/>
    </source>
</evidence>
<dbReference type="InParanoid" id="A0A1Y2LYP2"/>
<feature type="compositionally biased region" description="Basic and acidic residues" evidence="1">
    <location>
        <begin position="262"/>
        <end position="278"/>
    </location>
</feature>
<evidence type="ECO:0000313" key="2">
    <source>
        <dbReference type="EMBL" id="OSS48108.1"/>
    </source>
</evidence>
<gene>
    <name evidence="2" type="ORF">B5807_06633</name>
</gene>
<name>A0A1Y2LYP2_EPING</name>
<accession>A0A1Y2LYP2</accession>
<organism evidence="2 3">
    <name type="scientific">Epicoccum nigrum</name>
    <name type="common">Soil fungus</name>
    <name type="synonym">Epicoccum purpurascens</name>
    <dbReference type="NCBI Taxonomy" id="105696"/>
    <lineage>
        <taxon>Eukaryota</taxon>
        <taxon>Fungi</taxon>
        <taxon>Dikarya</taxon>
        <taxon>Ascomycota</taxon>
        <taxon>Pezizomycotina</taxon>
        <taxon>Dothideomycetes</taxon>
        <taxon>Pleosporomycetidae</taxon>
        <taxon>Pleosporales</taxon>
        <taxon>Pleosporineae</taxon>
        <taxon>Didymellaceae</taxon>
        <taxon>Epicoccum</taxon>
    </lineage>
</organism>
<proteinExistence type="predicted"/>
<evidence type="ECO:0000256" key="1">
    <source>
        <dbReference type="SAM" id="MobiDB-lite"/>
    </source>
</evidence>
<protein>
    <submittedName>
        <fullName evidence="2">Uncharacterized protein</fullName>
    </submittedName>
</protein>
<dbReference type="AlphaFoldDB" id="A0A1Y2LYP2"/>
<feature type="compositionally biased region" description="Basic and acidic residues" evidence="1">
    <location>
        <begin position="285"/>
        <end position="294"/>
    </location>
</feature>
<sequence length="414" mass="46150">MSHLLQLPRSGHLPSNLRSAPYVVFGINGCDVTASLPPQIPLNLVLHFAPNLRQWVLPPPDLAVLPRCDRQQHLHTPCVGIDIRAPIDSEGLHWVIACMLSHGGCQISKEFFGVHPDLTTSLAIHNTWLALELPFEGLRVLHTHVQVQLLLSTDSVSLHDMRLLWSTFPHDGAVVKAMGKRFKTAYVRMNYRVRESHEIMAWFNSSPELYEFFLGLEAQPLEPRSWGATTTPSSGRKRRARMAAIGFETVGKKAGSAIKETMDEKTGVKEDIRERAETRTVSPRQKQEREDADRKAMAARMRRIRSDNSLRSIDTVIWHTESFSDAGDAEKEKSQIGDGVEAISNYLDEEDGEELALTLSPIPAPQNLKHAMLNSSTLSCPADLKGETQEGIEVGAKRQLEDLIASAKKELVPL</sequence>
<feature type="region of interest" description="Disordered" evidence="1">
    <location>
        <begin position="262"/>
        <end position="294"/>
    </location>
</feature>
<keyword evidence="3" id="KW-1185">Reference proteome</keyword>